<dbReference type="GO" id="GO:0003844">
    <property type="term" value="F:1,4-alpha-glucan branching enzyme activity"/>
    <property type="evidence" value="ECO:0007669"/>
    <property type="project" value="InterPro"/>
</dbReference>
<evidence type="ECO:0000259" key="3">
    <source>
        <dbReference type="Pfam" id="PF03065"/>
    </source>
</evidence>
<evidence type="ECO:0000313" key="6">
    <source>
        <dbReference type="EMBL" id="MBM3318830.1"/>
    </source>
</evidence>
<dbReference type="Gene3D" id="3.20.110.20">
    <property type="match status" value="1"/>
</dbReference>
<evidence type="ECO:0000259" key="4">
    <source>
        <dbReference type="Pfam" id="PF09094"/>
    </source>
</evidence>
<dbReference type="Pfam" id="PF03065">
    <property type="entry name" value="Glyco_hydro_57"/>
    <property type="match status" value="1"/>
</dbReference>
<dbReference type="GO" id="GO:0005576">
    <property type="term" value="C:extracellular region"/>
    <property type="evidence" value="ECO:0007669"/>
    <property type="project" value="TreeGrafter"/>
</dbReference>
<dbReference type="Pfam" id="PF09094">
    <property type="entry name" value="AmyA-A_glucT_m"/>
    <property type="match status" value="1"/>
</dbReference>
<dbReference type="AlphaFoldDB" id="A0A937XB53"/>
<comment type="similarity">
    <text evidence="1">Belongs to the glycosyl hydrolase 57 family.</text>
</comment>
<dbReference type="Pfam" id="PF09095">
    <property type="entry name" value="AmyA-gluTrfs_C"/>
    <property type="match status" value="1"/>
</dbReference>
<dbReference type="InterPro" id="IPR011330">
    <property type="entry name" value="Glyco_hydro/deAcase_b/a-brl"/>
</dbReference>
<organism evidence="6 7">
    <name type="scientific">Eiseniibacteriota bacterium</name>
    <dbReference type="NCBI Taxonomy" id="2212470"/>
    <lineage>
        <taxon>Bacteria</taxon>
        <taxon>Candidatus Eiseniibacteriota</taxon>
    </lineage>
</organism>
<evidence type="ECO:0000256" key="1">
    <source>
        <dbReference type="ARBA" id="ARBA00006821"/>
    </source>
</evidence>
<dbReference type="PANTHER" id="PTHR41695">
    <property type="entry name" value="1,4-ALPHA-GLUCAN BRANCHING ENZYME RV3031-RELATED"/>
    <property type="match status" value="1"/>
</dbReference>
<dbReference type="Proteomes" id="UP000748308">
    <property type="component" value="Unassembled WGS sequence"/>
</dbReference>
<dbReference type="SUPFAM" id="SSF74650">
    <property type="entry name" value="Galactose mutarotase-like"/>
    <property type="match status" value="1"/>
</dbReference>
<dbReference type="InterPro" id="IPR028995">
    <property type="entry name" value="Glyco_hydro_57/38_cen_sf"/>
</dbReference>
<comment type="caution">
    <text evidence="6">The sequence shown here is derived from an EMBL/GenBank/DDBJ whole genome shotgun (WGS) entry which is preliminary data.</text>
</comment>
<dbReference type="GO" id="GO:0030246">
    <property type="term" value="F:carbohydrate binding"/>
    <property type="evidence" value="ECO:0007669"/>
    <property type="project" value="InterPro"/>
</dbReference>
<dbReference type="InterPro" id="IPR011013">
    <property type="entry name" value="Gal_mutarotase_sf_dom"/>
</dbReference>
<evidence type="ECO:0000256" key="2">
    <source>
        <dbReference type="ARBA" id="ARBA00023277"/>
    </source>
</evidence>
<evidence type="ECO:0000259" key="5">
    <source>
        <dbReference type="Pfam" id="PF09095"/>
    </source>
</evidence>
<dbReference type="InterPro" id="IPR040042">
    <property type="entry name" value="Branching_enz_MT3115-like"/>
</dbReference>
<dbReference type="InterPro" id="IPR015178">
    <property type="entry name" value="A-amylase/a-glucTrfase_central"/>
</dbReference>
<dbReference type="InterPro" id="IPR004300">
    <property type="entry name" value="Glyco_hydro_57_N"/>
</dbReference>
<feature type="domain" description="Alpha-amylase/4-alpha-glucanotransferase central" evidence="4">
    <location>
        <begin position="190"/>
        <end position="271"/>
    </location>
</feature>
<proteinExistence type="inferred from homology"/>
<gene>
    <name evidence="6" type="ORF">FJY75_13355</name>
</gene>
<name>A0A937XB53_UNCEI</name>
<dbReference type="SUPFAM" id="SSF88713">
    <property type="entry name" value="Glycoside hydrolase/deacetylase"/>
    <property type="match status" value="1"/>
</dbReference>
<reference evidence="6" key="1">
    <citation type="submission" date="2019-03" db="EMBL/GenBank/DDBJ databases">
        <title>Lake Tanganyika Metagenome-Assembled Genomes (MAGs).</title>
        <authorList>
            <person name="Tran P."/>
        </authorList>
    </citation>
    <scope>NUCLEOTIDE SEQUENCE</scope>
    <source>
        <strain evidence="6">M_DeepCast_400m_m2_100</strain>
    </source>
</reference>
<feature type="domain" description="Alpha-amylase/4-alpha-glucanotransferase C-terminal" evidence="5">
    <location>
        <begin position="289"/>
        <end position="567"/>
    </location>
</feature>
<dbReference type="Gene3D" id="2.70.98.10">
    <property type="match status" value="1"/>
</dbReference>
<dbReference type="EMBL" id="VGIY01000504">
    <property type="protein sequence ID" value="MBM3318830.1"/>
    <property type="molecule type" value="Genomic_DNA"/>
</dbReference>
<sequence length="598" mass="66261">AERVWEPDLPGDLAAAGVRYLPLDDTQLHQVGLPPERVRGGFETESAGALVRVFPAMMSLRYRIPYAPPEEAAAFVADPFPGGGGGLAVYADDGEKFGVWPGTHRLVYEERWLERFLAALPADGERFAATTFAREMQRRAEGLVYLPAGSYAEMGSWALPPEMQEAHARARERLAEQEMGREADLFVRGGFWRGFFARYPESSWMHLRVDEALRRCREPLEGAGRTALRAAREHLWRAQCNCAYWHGVFGGLYLSHLRAGIYRELIRGEALMARARRGDRPWVDAREADLDGDGEPEVVLENEAVALFVDPGEGGRLIEWDDRASAMNLVNTLARRPEAYHRRLREEAAESPGQEARTIHGSIRAREPGLIEWLLYDAEGRAGLVDRFFAERPAAEALRRGALSDGCPQGACGVELEREAGETRLRLSREVEAPGASGGRLSVEKLILLRAGERGFRVRWRYRNESEAPLAVWAGSEQHINLLAGSAPDRWVELDGRASTRRSLSAQEDARPIRSVALVDEWLGISVLLRFDRPVELARYPVETVSLSESGAERNYQGSAFIFMIRIELAPGAETGLELEAEVRSGLPGGGAGEGEGA</sequence>
<feature type="non-terminal residue" evidence="6">
    <location>
        <position position="1"/>
    </location>
</feature>
<dbReference type="InterPro" id="IPR014718">
    <property type="entry name" value="GH-type_carb-bd"/>
</dbReference>
<dbReference type="GO" id="GO:0030979">
    <property type="term" value="P:alpha-glucan biosynthetic process"/>
    <property type="evidence" value="ECO:0007669"/>
    <property type="project" value="InterPro"/>
</dbReference>
<dbReference type="SUPFAM" id="SSF88688">
    <property type="entry name" value="Families 57/38 glycoside transferase middle domain"/>
    <property type="match status" value="1"/>
</dbReference>
<keyword evidence="2" id="KW-0119">Carbohydrate metabolism</keyword>
<dbReference type="PANTHER" id="PTHR41695:SF1">
    <property type="entry name" value="1,4-ALPHA-GLUCAN BRANCHING ENZYME TK1436"/>
    <property type="match status" value="1"/>
</dbReference>
<feature type="domain" description="Glycoside hydrolase family 57 N-terminal" evidence="3">
    <location>
        <begin position="2"/>
        <end position="141"/>
    </location>
</feature>
<protein>
    <submittedName>
        <fullName evidence="6">DUF1926 domain-containing protein</fullName>
    </submittedName>
</protein>
<accession>A0A937XB53</accession>
<evidence type="ECO:0000313" key="7">
    <source>
        <dbReference type="Proteomes" id="UP000748308"/>
    </source>
</evidence>
<dbReference type="InterPro" id="IPR015179">
    <property type="entry name" value="A-amylase/a-glucTrfase_C"/>
</dbReference>